<gene>
    <name evidence="1" type="ORF">A33Q_2522</name>
</gene>
<protein>
    <submittedName>
        <fullName evidence="1">Uncharacterized protein</fullName>
    </submittedName>
</protein>
<evidence type="ECO:0000313" key="1">
    <source>
        <dbReference type="EMBL" id="EOZ95929.1"/>
    </source>
</evidence>
<evidence type="ECO:0000313" key="2">
    <source>
        <dbReference type="Proteomes" id="UP000006073"/>
    </source>
</evidence>
<accession>S2DAI9</accession>
<proteinExistence type="predicted"/>
<dbReference type="AlphaFoldDB" id="S2DAI9"/>
<dbReference type="EMBL" id="ALWO02000036">
    <property type="protein sequence ID" value="EOZ95929.1"/>
    <property type="molecule type" value="Genomic_DNA"/>
</dbReference>
<organism evidence="1 2">
    <name type="scientific">Indibacter alkaliphilus (strain CCUG 57479 / KCTC 22604 / LW1)</name>
    <dbReference type="NCBI Taxonomy" id="1189612"/>
    <lineage>
        <taxon>Bacteria</taxon>
        <taxon>Pseudomonadati</taxon>
        <taxon>Bacteroidota</taxon>
        <taxon>Cytophagia</taxon>
        <taxon>Cytophagales</taxon>
        <taxon>Cyclobacteriaceae</taxon>
    </lineage>
</organism>
<sequence>MRISKPCKGVNIIAQGFNPGFRNLTMIFVFGRGMVKSE</sequence>
<dbReference type="Proteomes" id="UP000006073">
    <property type="component" value="Unassembled WGS sequence"/>
</dbReference>
<name>S2DAI9_INDAL</name>
<reference evidence="1 2" key="1">
    <citation type="journal article" date="2013" name="Genome Announc.">
        <title>Draft Genome Sequence of Indibacter alkaliphilus Strain LW1T, Isolated from Lonar Lake, a Haloalkaline Lake in the Buldana District of Maharashtra, India.</title>
        <authorList>
            <person name="Singh A."/>
            <person name="Kumar Jangir P."/>
            <person name="Sharma R."/>
            <person name="Singh A."/>
            <person name="Kumar Pinnaka A."/>
            <person name="Shivaji S."/>
        </authorList>
    </citation>
    <scope>NUCLEOTIDE SEQUENCE [LARGE SCALE GENOMIC DNA]</scope>
    <source>
        <strain evidence="2">CCUG 57479 / KCTC 22604 / LW1</strain>
    </source>
</reference>
<comment type="caution">
    <text evidence="1">The sequence shown here is derived from an EMBL/GenBank/DDBJ whole genome shotgun (WGS) entry which is preliminary data.</text>
</comment>
<keyword evidence="2" id="KW-1185">Reference proteome</keyword>